<evidence type="ECO:0000313" key="1">
    <source>
        <dbReference type="EMBL" id="SES05012.1"/>
    </source>
</evidence>
<protein>
    <submittedName>
        <fullName evidence="1">Uncharacterized protein</fullName>
    </submittedName>
</protein>
<dbReference type="EMBL" id="FOGL01000016">
    <property type="protein sequence ID" value="SES05012.1"/>
    <property type="molecule type" value="Genomic_DNA"/>
</dbReference>
<evidence type="ECO:0000313" key="2">
    <source>
        <dbReference type="Proteomes" id="UP000199687"/>
    </source>
</evidence>
<dbReference type="STRING" id="531814.SAMN04487944_11647"/>
<dbReference type="RefSeq" id="WP_089742497.1">
    <property type="nucleotide sequence ID" value="NZ_FOGL01000016.1"/>
</dbReference>
<dbReference type="Proteomes" id="UP000199687">
    <property type="component" value="Unassembled WGS sequence"/>
</dbReference>
<proteinExistence type="predicted"/>
<dbReference type="OrthoDB" id="5770817at2"/>
<name>A0A1H9U6R2_9BACI</name>
<reference evidence="1 2" key="1">
    <citation type="submission" date="2016-10" db="EMBL/GenBank/DDBJ databases">
        <authorList>
            <person name="de Groot N.N."/>
        </authorList>
    </citation>
    <scope>NUCLEOTIDE SEQUENCE [LARGE SCALE GENOMIC DNA]</scope>
    <source>
        <strain evidence="1 2">CGMCC 1.7727</strain>
    </source>
</reference>
<sequence length="86" mass="10107">MKWAEVRQLYPNQFVKVKALSSHIENDQEFIEEVAVIKPVPDELATKELLKSKGDELVYHTAHENIILEVRQDVGLRRFDYNENQI</sequence>
<dbReference type="AlphaFoldDB" id="A0A1H9U6R2"/>
<keyword evidence="2" id="KW-1185">Reference proteome</keyword>
<accession>A0A1H9U6R2</accession>
<gene>
    <name evidence="1" type="ORF">SAMN04487944_11647</name>
</gene>
<organism evidence="1 2">
    <name type="scientific">Gracilibacillus ureilyticus</name>
    <dbReference type="NCBI Taxonomy" id="531814"/>
    <lineage>
        <taxon>Bacteria</taxon>
        <taxon>Bacillati</taxon>
        <taxon>Bacillota</taxon>
        <taxon>Bacilli</taxon>
        <taxon>Bacillales</taxon>
        <taxon>Bacillaceae</taxon>
        <taxon>Gracilibacillus</taxon>
    </lineage>
</organism>